<evidence type="ECO:0000313" key="1">
    <source>
        <dbReference type="EMBL" id="EQA70792.1"/>
    </source>
</evidence>
<comment type="caution">
    <text evidence="1">The sequence shown here is derived from an EMBL/GenBank/DDBJ whole genome shotgun (WGS) entry which is preliminary data.</text>
</comment>
<dbReference type="AlphaFoldDB" id="T0GPH4"/>
<proteinExistence type="predicted"/>
<dbReference type="Proteomes" id="UP000015442">
    <property type="component" value="Unassembled WGS sequence"/>
</dbReference>
<evidence type="ECO:0000313" key="2">
    <source>
        <dbReference type="Proteomes" id="UP000015442"/>
    </source>
</evidence>
<dbReference type="EMBL" id="AKWY02000024">
    <property type="protein sequence ID" value="EQA70792.1"/>
    <property type="molecule type" value="Genomic_DNA"/>
</dbReference>
<reference evidence="1 2" key="1">
    <citation type="submission" date="2013-05" db="EMBL/GenBank/DDBJ databases">
        <authorList>
            <person name="Harkins D.M."/>
            <person name="Durkin A.S."/>
            <person name="Brinkac L.M."/>
            <person name="Haft D.H."/>
            <person name="Selengut J.D."/>
            <person name="Sanka R."/>
            <person name="DePew J."/>
            <person name="Purushe J."/>
            <person name="Hartskeerl R.A."/>
            <person name="Ahmed A."/>
            <person name="van der Linden H."/>
            <person name="Goris M.G.A."/>
            <person name="Vinetz J.M."/>
            <person name="Sutton G.G."/>
            <person name="Nierman W.C."/>
            <person name="Fouts D.E."/>
        </authorList>
    </citation>
    <scope>NUCLEOTIDE SEQUENCE [LARGE SCALE GENOMIC DNA]</scope>
    <source>
        <strain evidence="1 2">CZ214</strain>
    </source>
</reference>
<gene>
    <name evidence="1" type="ORF">LEP1GSC059_3418</name>
</gene>
<organism evidence="1 2">
    <name type="scientific">Leptospira noguchii serovar Panama str. CZ214</name>
    <dbReference type="NCBI Taxonomy" id="1001595"/>
    <lineage>
        <taxon>Bacteria</taxon>
        <taxon>Pseudomonadati</taxon>
        <taxon>Spirochaetota</taxon>
        <taxon>Spirochaetia</taxon>
        <taxon>Leptospirales</taxon>
        <taxon>Leptospiraceae</taxon>
        <taxon>Leptospira</taxon>
    </lineage>
</organism>
<protein>
    <submittedName>
        <fullName evidence="1">Uncharacterized protein</fullName>
    </submittedName>
</protein>
<name>T0GPH4_9LEPT</name>
<sequence>MLRSDFKVSEREFTDWDLCFRNNKAKFYRLEKIPWIVWSENNQRRIQYSKVREDSSMINDD</sequence>
<accession>T0GPH4</accession>